<feature type="binding site" evidence="12">
    <location>
        <position position="203"/>
    </location>
    <ligand>
        <name>NADPH</name>
        <dbReference type="ChEBI" id="CHEBI:57783"/>
        <label>1</label>
    </ligand>
</feature>
<keyword evidence="5" id="KW-0560">Oxidoreductase</keyword>
<feature type="binding site" evidence="12">
    <location>
        <position position="60"/>
    </location>
    <ligand>
        <name>FAD</name>
        <dbReference type="ChEBI" id="CHEBI:57692"/>
    </ligand>
</feature>
<evidence type="ECO:0000259" key="8">
    <source>
        <dbReference type="Pfam" id="PF02852"/>
    </source>
</evidence>
<feature type="binding site" evidence="12">
    <location>
        <position position="173"/>
    </location>
    <ligand>
        <name>NADPH</name>
        <dbReference type="ChEBI" id="CHEBI:57783"/>
        <label>2</label>
    </ligand>
</feature>
<dbReference type="PATRIC" id="fig|1001583.3.peg.1471"/>
<feature type="binding site" evidence="12">
    <location>
        <position position="29"/>
    </location>
    <ligand>
        <name>FAD</name>
        <dbReference type="ChEBI" id="CHEBI:57692"/>
    </ligand>
</feature>
<keyword evidence="6" id="KW-0558">Oxidation</keyword>
<name>M5B0V2_LEVBR</name>
<feature type="binding site" evidence="12">
    <location>
        <position position="204"/>
    </location>
    <ligand>
        <name>NADPH</name>
        <dbReference type="ChEBI" id="CHEBI:57783"/>
        <label>1</label>
    </ligand>
</feature>
<dbReference type="Proteomes" id="UP000012042">
    <property type="component" value="Chromosome"/>
</dbReference>
<dbReference type="SUPFAM" id="SSF55424">
    <property type="entry name" value="FAD/NAD-linked reductases, dimerisation (C-terminal) domain"/>
    <property type="match status" value="1"/>
</dbReference>
<evidence type="ECO:0000256" key="5">
    <source>
        <dbReference type="ARBA" id="ARBA00023002"/>
    </source>
</evidence>
<feature type="binding site" evidence="12">
    <location>
        <position position="27"/>
    </location>
    <ligand>
        <name>FAD</name>
        <dbReference type="ChEBI" id="CHEBI:57692"/>
    </ligand>
</feature>
<feature type="binding site" evidence="12">
    <location>
        <position position="176"/>
    </location>
    <ligand>
        <name>NADPH</name>
        <dbReference type="ChEBI" id="CHEBI:57783"/>
        <label>2</label>
    </ligand>
</feature>
<feature type="domain" description="Pyridine nucleotide-disulphide oxidoreductase dimerisation" evidence="8">
    <location>
        <begin position="351"/>
        <end position="445"/>
    </location>
</feature>
<feature type="binding site" evidence="12">
    <location>
        <position position="50"/>
    </location>
    <ligand>
        <name>FAD</name>
        <dbReference type="ChEBI" id="CHEBI:57692"/>
    </ligand>
</feature>
<feature type="binding site" evidence="12">
    <location>
        <position position="176"/>
    </location>
    <ligand>
        <name>NADPH</name>
        <dbReference type="ChEBI" id="CHEBI:57783"/>
        <label>1</label>
    </ligand>
</feature>
<dbReference type="PDBsum" id="5VOH"/>
<dbReference type="PANTHER" id="PTHR43429:SF1">
    <property type="entry name" value="NAD(P)H SULFUR OXIDOREDUCTASE (COA-DEPENDENT)"/>
    <property type="match status" value="1"/>
</dbReference>
<keyword evidence="3 12" id="KW-0285">Flavoprotein</keyword>
<dbReference type="Pfam" id="PF02852">
    <property type="entry name" value="Pyr_redox_dim"/>
    <property type="match status" value="1"/>
</dbReference>
<feature type="binding site" evidence="12">
    <location>
        <position position="175"/>
    </location>
    <ligand>
        <name>NADPH</name>
        <dbReference type="ChEBI" id="CHEBI:57783"/>
        <label>1</label>
    </ligand>
</feature>
<dbReference type="PDB" id="5VOH">
    <property type="method" value="X-ray"/>
    <property type="resolution" value="2.30 A"/>
    <property type="chains" value="A/B/C/D=19-468"/>
</dbReference>
<dbReference type="KEGG" id="lbk:LVISKB_1491"/>
<feature type="binding site" evidence="12">
    <location>
        <position position="179"/>
    </location>
    <ligand>
        <name>NADPH</name>
        <dbReference type="ChEBI" id="CHEBI:57783"/>
        <label>1</label>
    </ligand>
</feature>
<feature type="domain" description="FAD/NAD(P)-binding" evidence="9">
    <location>
        <begin position="19"/>
        <end position="322"/>
    </location>
</feature>
<feature type="binding site" evidence="12">
    <location>
        <position position="150"/>
    </location>
    <ligand>
        <name>FAD</name>
        <dbReference type="ChEBI" id="CHEBI:57692"/>
    </ligand>
</feature>
<feature type="binding site" evidence="12">
    <location>
        <position position="344"/>
    </location>
    <ligand>
        <name>NADPH</name>
        <dbReference type="ChEBI" id="CHEBI:57783"/>
        <label>1</label>
    </ligand>
</feature>
<dbReference type="GO" id="GO:0000166">
    <property type="term" value="F:nucleotide binding"/>
    <property type="evidence" value="ECO:0007669"/>
    <property type="project" value="UniProtKB-KW"/>
</dbReference>
<evidence type="ECO:0007829" key="12">
    <source>
        <dbReference type="PDB" id="5VOH"/>
    </source>
</evidence>
<keyword evidence="12" id="KW-0002">3D-structure</keyword>
<dbReference type="PRINTS" id="PR00368">
    <property type="entry name" value="FADPNR"/>
</dbReference>
<keyword evidence="7" id="KW-0676">Redox-active center</keyword>
<keyword evidence="4 12" id="KW-0274">FAD</keyword>
<dbReference type="HOGENOM" id="CLU_003291_1_0_9"/>
<dbReference type="Gene3D" id="3.50.50.60">
    <property type="entry name" value="FAD/NAD(P)-binding domain"/>
    <property type="match status" value="2"/>
</dbReference>
<evidence type="ECO:0000256" key="2">
    <source>
        <dbReference type="ARBA" id="ARBA00009130"/>
    </source>
</evidence>
<dbReference type="InterPro" id="IPR036188">
    <property type="entry name" value="FAD/NAD-bd_sf"/>
</dbReference>
<dbReference type="SMR" id="M5B0V2"/>
<proteinExistence type="evidence at protein level"/>
<dbReference type="EMBL" id="AP012167">
    <property type="protein sequence ID" value="BAN07126.1"/>
    <property type="molecule type" value="Genomic_DNA"/>
</dbReference>
<feature type="binding site" evidence="12">
    <location>
        <position position="315"/>
    </location>
    <ligand>
        <name>FAD</name>
        <dbReference type="ChEBI" id="CHEBI:57692"/>
    </ligand>
</feature>
<dbReference type="PRINTS" id="PR00411">
    <property type="entry name" value="PNDRDTASEI"/>
</dbReference>
<feature type="binding site" evidence="12">
    <location>
        <position position="297"/>
    </location>
    <ligand>
        <name>FAD</name>
        <dbReference type="ChEBI" id="CHEBI:57692"/>
    </ligand>
</feature>
<feature type="binding site" evidence="12">
    <location>
        <position position="344"/>
    </location>
    <ligand>
        <name>NADPH</name>
        <dbReference type="ChEBI" id="CHEBI:57783"/>
        <label>2</label>
    </ligand>
</feature>
<accession>M5B0V2</accession>
<feature type="modified residue" description="Cysteine sulfenic acid (-SOH)" evidence="12">
    <location>
        <position position="60"/>
    </location>
</feature>
<feature type="binding site" evidence="12">
    <location>
        <position position="97"/>
    </location>
    <ligand>
        <name>FAD</name>
        <dbReference type="ChEBI" id="CHEBI:57692"/>
    </ligand>
</feature>
<evidence type="ECO:0000256" key="4">
    <source>
        <dbReference type="ARBA" id="ARBA00022827"/>
    </source>
</evidence>
<evidence type="ECO:0000256" key="7">
    <source>
        <dbReference type="ARBA" id="ARBA00023284"/>
    </source>
</evidence>
<feature type="binding site" evidence="12">
    <location>
        <position position="175"/>
    </location>
    <ligand>
        <name>NADPH</name>
        <dbReference type="ChEBI" id="CHEBI:57783"/>
        <label>2</label>
    </ligand>
</feature>
<feature type="binding site" evidence="12">
    <location>
        <position position="440"/>
    </location>
    <ligand>
        <name>FAD</name>
        <dbReference type="ChEBI" id="CHEBI:57692"/>
    </ligand>
</feature>
<feature type="binding site" evidence="12">
    <location>
        <position position="259"/>
    </location>
    <ligand>
        <name>NADPH</name>
        <dbReference type="ChEBI" id="CHEBI:57783"/>
        <label>2</label>
    </ligand>
</feature>
<dbReference type="InterPro" id="IPR050260">
    <property type="entry name" value="FAD-bd_OxRdtase"/>
</dbReference>
<evidence type="ECO:0000256" key="3">
    <source>
        <dbReference type="ARBA" id="ARBA00022630"/>
    </source>
</evidence>
<evidence type="ECO:0000313" key="11">
    <source>
        <dbReference type="Proteomes" id="UP000012042"/>
    </source>
</evidence>
<reference evidence="12" key="2">
    <citation type="journal article" date="2017" name="Nat. Chem. Biol.">
        <title>A genetically encoded tool for manipulation of NADP&lt;sup&gt;+&lt;/sup&gt;/NADPH in living cells.</title>
        <authorList>
            <person name="Cracan V."/>
            <person name="Titov D.V."/>
            <person name="Shen H."/>
            <person name="Grabarek Z."/>
            <person name="Mootha V.K."/>
        </authorList>
    </citation>
    <scope>X-RAY CRYSTALLOGRAPHY (2.30 ANGSTROMS) OF 19-468 IN COMPLEX WITH FAD AND NADPH</scope>
    <scope>CYSTEINE SULFENIC ACID (-SOH) AT CYS-60</scope>
</reference>
<gene>
    <name evidence="10" type="ORF">LVISKB_1491</name>
</gene>
<reference evidence="10 11" key="1">
    <citation type="journal article" date="2013" name="PLoS ONE">
        <title>Genomic Analysis by Deep Sequencing of the Probiotic Lactobacillus brevis KB290 Harboring Nine Plasmids Reveals Genomic Stability.</title>
        <authorList>
            <person name="Fukao M."/>
            <person name="Oshima K."/>
            <person name="Morita H."/>
            <person name="Toh H."/>
            <person name="Suda W."/>
            <person name="Kim S.W."/>
            <person name="Suzuki S."/>
            <person name="Yakabe T."/>
            <person name="Hattori M."/>
            <person name="Yajima N."/>
        </authorList>
    </citation>
    <scope>NUCLEOTIDE SEQUENCE [LARGE SCALE GENOMIC DNA]</scope>
    <source>
        <strain evidence="10 11">KB290</strain>
    </source>
</reference>
<dbReference type="InterPro" id="IPR023753">
    <property type="entry name" value="FAD/NAD-binding_dom"/>
</dbReference>
<feature type="binding site" evidence="12">
    <location>
        <position position="204"/>
    </location>
    <ligand>
        <name>NADPH</name>
        <dbReference type="ChEBI" id="CHEBI:57783"/>
        <label>2</label>
    </ligand>
</feature>
<feature type="binding site" evidence="12">
    <location>
        <position position="173"/>
    </location>
    <ligand>
        <name>NADPH</name>
        <dbReference type="ChEBI" id="CHEBI:57783"/>
        <label>1</label>
    </ligand>
</feature>
<protein>
    <submittedName>
        <fullName evidence="10">NADH oxidase</fullName>
    </submittedName>
</protein>
<feature type="binding site" evidence="12">
    <location>
        <position position="131"/>
    </location>
    <ligand>
        <name>FAD</name>
        <dbReference type="ChEBI" id="CHEBI:57692"/>
    </ligand>
</feature>
<dbReference type="AlphaFoldDB" id="M5B0V2"/>
<comment type="similarity">
    <text evidence="2">Belongs to the class-III pyridine nucleotide-disulfide oxidoreductase family.</text>
</comment>
<feature type="binding site" evidence="12">
    <location>
        <position position="316"/>
    </location>
    <ligand>
        <name>FAD</name>
        <dbReference type="ChEBI" id="CHEBI:57692"/>
    </ligand>
</feature>
<dbReference type="Pfam" id="PF07992">
    <property type="entry name" value="Pyr_redox_2"/>
    <property type="match status" value="1"/>
</dbReference>
<dbReference type="GO" id="GO:0016491">
    <property type="term" value="F:oxidoreductase activity"/>
    <property type="evidence" value="ECO:0007669"/>
    <property type="project" value="UniProtKB-KW"/>
</dbReference>
<dbReference type="InterPro" id="IPR016156">
    <property type="entry name" value="FAD/NAD-linked_Rdtase_dimer_sf"/>
</dbReference>
<dbReference type="Gene3D" id="3.30.390.30">
    <property type="match status" value="1"/>
</dbReference>
<comment type="cofactor">
    <cofactor evidence="1">
        <name>FAD</name>
        <dbReference type="ChEBI" id="CHEBI:57692"/>
    </cofactor>
</comment>
<organism evidence="10 11">
    <name type="scientific">Levilactobacillus brevis KB290</name>
    <dbReference type="NCBI Taxonomy" id="1001583"/>
    <lineage>
        <taxon>Bacteria</taxon>
        <taxon>Bacillati</taxon>
        <taxon>Bacillota</taxon>
        <taxon>Bacilli</taxon>
        <taxon>Lactobacillales</taxon>
        <taxon>Lactobacillaceae</taxon>
        <taxon>Levilactobacillus</taxon>
    </lineage>
</organism>
<sequence length="468" mass="50902">MQCFVKIISIKFVLGGNIMKVTVVGCTHAGTFAIKQILAEHPDAEVTVYERNDVISFLSCGIALYLGGKVADPQGLFYSSPEELQKLGANVQMNHNVLAIDPDQKTVTVEDLTNHAQTTESYDKLVMTSGSWPIVPKIPGIDSDRVKLCKNWAHAQALIEDAKEAKRITVIGAGYIGAELAEAYSTTGHDVTLIDAMARVMPKYFDADFTDVIEQDYRDHGVQLALGETVESFTDSATGLTIKTDKNSYETDLAILCIGFRPNTDLLKGKVDMAPNGAIITDDYMRSSNPDIFAAGDSAAVHYNPTHQNAYIPLATNAVRQGILVGKNLVKPTVKYMGTQSSSGLALYDRTIVSTGLTLAAAKQQGLNAEQVIVEDNYRPEFMPSTEPVLMSLVFDPDTHRILGGALMSKYDVSQSANTLSVCIQNENTIDDLAMVDMLFQPNFDRPFNYLNILAQAAQAKVAQSVNA</sequence>
<evidence type="ECO:0000256" key="6">
    <source>
        <dbReference type="ARBA" id="ARBA00023097"/>
    </source>
</evidence>
<dbReference type="SUPFAM" id="SSF51905">
    <property type="entry name" value="FAD/NAD(P)-binding domain"/>
    <property type="match status" value="1"/>
</dbReference>
<dbReference type="InterPro" id="IPR004099">
    <property type="entry name" value="Pyr_nucl-diS_OxRdtase_dimer"/>
</dbReference>
<dbReference type="PANTHER" id="PTHR43429">
    <property type="entry name" value="PYRIDINE NUCLEOTIDE-DISULFIDE OXIDOREDUCTASE DOMAIN-CONTAINING"/>
    <property type="match status" value="1"/>
</dbReference>
<keyword evidence="12" id="KW-0547">Nucleotide-binding</keyword>
<evidence type="ECO:0000313" key="10">
    <source>
        <dbReference type="EMBL" id="BAN07126.1"/>
    </source>
</evidence>
<feature type="binding site" evidence="12">
    <location>
        <position position="51"/>
    </location>
    <ligand>
        <name>FAD</name>
        <dbReference type="ChEBI" id="CHEBI:57692"/>
    </ligand>
</feature>
<feature type="binding site" evidence="12">
    <location>
        <position position="28"/>
    </location>
    <ligand>
        <name>FAD</name>
        <dbReference type="ChEBI" id="CHEBI:57692"/>
    </ligand>
</feature>
<evidence type="ECO:0000256" key="1">
    <source>
        <dbReference type="ARBA" id="ARBA00001974"/>
    </source>
</evidence>
<evidence type="ECO:0000259" key="9">
    <source>
        <dbReference type="Pfam" id="PF07992"/>
    </source>
</evidence>